<name>B9YEC3_9FIRM</name>
<organism evidence="1 2">
    <name type="scientific">Holdemania filiformis DSM 12042</name>
    <dbReference type="NCBI Taxonomy" id="545696"/>
    <lineage>
        <taxon>Bacteria</taxon>
        <taxon>Bacillati</taxon>
        <taxon>Bacillota</taxon>
        <taxon>Erysipelotrichia</taxon>
        <taxon>Erysipelotrichales</taxon>
        <taxon>Erysipelotrichaceae</taxon>
        <taxon>Holdemania</taxon>
    </lineage>
</organism>
<reference evidence="1 2" key="1">
    <citation type="submission" date="2008-12" db="EMBL/GenBank/DDBJ databases">
        <authorList>
            <person name="Fulton L."/>
            <person name="Clifton S."/>
            <person name="Fulton B."/>
            <person name="Xu J."/>
            <person name="Minx P."/>
            <person name="Pepin K.H."/>
            <person name="Johnson M."/>
            <person name="Bhonagiri V."/>
            <person name="Nash W.E."/>
            <person name="Mardis E.R."/>
            <person name="Wilson R.K."/>
        </authorList>
    </citation>
    <scope>NUCLEOTIDE SEQUENCE [LARGE SCALE GENOMIC DNA]</scope>
    <source>
        <strain evidence="1 2">DSM 12042</strain>
    </source>
</reference>
<comment type="caution">
    <text evidence="1">The sequence shown here is derived from an EMBL/GenBank/DDBJ whole genome shotgun (WGS) entry which is preliminary data.</text>
</comment>
<proteinExistence type="predicted"/>
<gene>
    <name evidence="1" type="ORF">HOLDEFILI_04197</name>
</gene>
<dbReference type="EMBL" id="ACCF01000263">
    <property type="protein sequence ID" value="EEF65688.1"/>
    <property type="molecule type" value="Genomic_DNA"/>
</dbReference>
<protein>
    <submittedName>
        <fullName evidence="1">Uncharacterized protein</fullName>
    </submittedName>
</protein>
<reference evidence="1 2" key="2">
    <citation type="submission" date="2009-02" db="EMBL/GenBank/DDBJ databases">
        <title>Draft genome sequence of Holdemania filiformis DSM 12042.</title>
        <authorList>
            <person name="Sudarsanam P."/>
            <person name="Ley R."/>
            <person name="Guruge J."/>
            <person name="Turnbaugh P.J."/>
            <person name="Mahowald M."/>
            <person name="Liep D."/>
            <person name="Gordon J."/>
        </authorList>
    </citation>
    <scope>NUCLEOTIDE SEQUENCE [LARGE SCALE GENOMIC DNA]</scope>
    <source>
        <strain evidence="1 2">DSM 12042</strain>
    </source>
</reference>
<sequence>MRKKKTARTTKNKSVLHGEKIPADKAAAGFFVESFSGLWGKVKGYFRLVQRFAEHF</sequence>
<accession>B9YEC3</accession>
<dbReference type="AlphaFoldDB" id="B9YEC3"/>
<evidence type="ECO:0000313" key="1">
    <source>
        <dbReference type="EMBL" id="EEF65688.1"/>
    </source>
</evidence>
<dbReference type="Proteomes" id="UP000005950">
    <property type="component" value="Unassembled WGS sequence"/>
</dbReference>
<dbReference type="STRING" id="545696.HOLDEFILI_04197"/>
<evidence type="ECO:0000313" key="2">
    <source>
        <dbReference type="Proteomes" id="UP000005950"/>
    </source>
</evidence>
<dbReference type="HOGENOM" id="CLU_3008127_0_0_9"/>